<dbReference type="EMBL" id="JOMM01000034">
    <property type="protein sequence ID" value="OUI85403.1"/>
    <property type="molecule type" value="Genomic_DNA"/>
</dbReference>
<gene>
    <name evidence="1" type="ORF">HC62_11150</name>
</gene>
<organism evidence="1 2">
    <name type="scientific">Acetobacter tropicalis</name>
    <dbReference type="NCBI Taxonomy" id="104102"/>
    <lineage>
        <taxon>Bacteria</taxon>
        <taxon>Pseudomonadati</taxon>
        <taxon>Pseudomonadota</taxon>
        <taxon>Alphaproteobacteria</taxon>
        <taxon>Acetobacterales</taxon>
        <taxon>Acetobacteraceae</taxon>
        <taxon>Acetobacter</taxon>
    </lineage>
</organism>
<proteinExistence type="predicted"/>
<sequence length="97" mass="10612">MLMCPDNCAVDHHVFVVVISGQITKYPFDDAGFTPAGQTPVHVFPVPEMGRKVAPWNARAIAIKHRLHEQTVVRCSAADIAFSTGKKILYPISLVIA</sequence>
<reference evidence="1 2" key="1">
    <citation type="submission" date="2014-06" db="EMBL/GenBank/DDBJ databases">
        <authorList>
            <person name="Ju J."/>
            <person name="Zhang J."/>
        </authorList>
    </citation>
    <scope>NUCLEOTIDE SEQUENCE [LARGE SCALE GENOMIC DNA]</scope>
    <source>
        <strain evidence="1">DmW_042</strain>
    </source>
</reference>
<dbReference type="Proteomes" id="UP000194565">
    <property type="component" value="Unassembled WGS sequence"/>
</dbReference>
<evidence type="ECO:0000313" key="2">
    <source>
        <dbReference type="Proteomes" id="UP000194565"/>
    </source>
</evidence>
<evidence type="ECO:0000313" key="1">
    <source>
        <dbReference type="EMBL" id="OUI85403.1"/>
    </source>
</evidence>
<name>A0A252A727_9PROT</name>
<dbReference type="AlphaFoldDB" id="A0A252A727"/>
<accession>A0A252A727</accession>
<comment type="caution">
    <text evidence="1">The sequence shown here is derived from an EMBL/GenBank/DDBJ whole genome shotgun (WGS) entry which is preliminary data.</text>
</comment>
<protein>
    <submittedName>
        <fullName evidence="1">Uncharacterized protein</fullName>
    </submittedName>
</protein>